<sequence length="59" mass="6956">MEGYIKVKVKLTNKMSWEDIIKKYEVGEYDPQDLTISQSGIILTIYKKADEIKELNKYI</sequence>
<name>A0A6L9ERX8_CLOBU</name>
<protein>
    <submittedName>
        <fullName evidence="1">Uncharacterized protein</fullName>
    </submittedName>
</protein>
<evidence type="ECO:0000313" key="2">
    <source>
        <dbReference type="Proteomes" id="UP000474042"/>
    </source>
</evidence>
<evidence type="ECO:0000313" key="1">
    <source>
        <dbReference type="EMBL" id="NAS19408.1"/>
    </source>
</evidence>
<organism evidence="1 2">
    <name type="scientific">Clostridium butyricum</name>
    <dbReference type="NCBI Taxonomy" id="1492"/>
    <lineage>
        <taxon>Bacteria</taxon>
        <taxon>Bacillati</taxon>
        <taxon>Bacillota</taxon>
        <taxon>Clostridia</taxon>
        <taxon>Eubacteriales</taxon>
        <taxon>Clostridiaceae</taxon>
        <taxon>Clostridium</taxon>
    </lineage>
</organism>
<accession>A0A6L9ERX8</accession>
<gene>
    <name evidence="1" type="ORF">GND98_016495</name>
</gene>
<reference evidence="1 2" key="1">
    <citation type="submission" date="2020-01" db="EMBL/GenBank/DDBJ databases">
        <title>Genome sequence of a 1,3-propanediol producer, Clostridium butyricum S3.</title>
        <authorList>
            <person name="Zhou J."/>
        </authorList>
    </citation>
    <scope>NUCLEOTIDE SEQUENCE [LARGE SCALE GENOMIC DNA]</scope>
    <source>
        <strain evidence="1 2">S3</strain>
    </source>
</reference>
<comment type="caution">
    <text evidence="1">The sequence shown here is derived from an EMBL/GenBank/DDBJ whole genome shotgun (WGS) entry which is preliminary data.</text>
</comment>
<dbReference type="AlphaFoldDB" id="A0A6L9ERX8"/>
<proteinExistence type="predicted"/>
<dbReference type="EMBL" id="WOFV02000072">
    <property type="protein sequence ID" value="NAS19408.1"/>
    <property type="molecule type" value="Genomic_DNA"/>
</dbReference>
<dbReference type="Proteomes" id="UP000474042">
    <property type="component" value="Unassembled WGS sequence"/>
</dbReference>